<evidence type="ECO:0000313" key="2">
    <source>
        <dbReference type="EMBL" id="GMR36488.1"/>
    </source>
</evidence>
<dbReference type="Proteomes" id="UP001328107">
    <property type="component" value="Unassembled WGS sequence"/>
</dbReference>
<gene>
    <name evidence="2" type="ORF">PMAYCL1PPCAC_06683</name>
</gene>
<proteinExistence type="predicted"/>
<organism evidence="2 3">
    <name type="scientific">Pristionchus mayeri</name>
    <dbReference type="NCBI Taxonomy" id="1317129"/>
    <lineage>
        <taxon>Eukaryota</taxon>
        <taxon>Metazoa</taxon>
        <taxon>Ecdysozoa</taxon>
        <taxon>Nematoda</taxon>
        <taxon>Chromadorea</taxon>
        <taxon>Rhabditida</taxon>
        <taxon>Rhabditina</taxon>
        <taxon>Diplogasteromorpha</taxon>
        <taxon>Diplogasteroidea</taxon>
        <taxon>Neodiplogasteridae</taxon>
        <taxon>Pristionchus</taxon>
    </lineage>
</organism>
<dbReference type="AlphaFoldDB" id="A0AAN4Z8K6"/>
<keyword evidence="3" id="KW-1185">Reference proteome</keyword>
<protein>
    <submittedName>
        <fullName evidence="2">Uncharacterized protein</fullName>
    </submittedName>
</protein>
<feature type="region of interest" description="Disordered" evidence="1">
    <location>
        <begin position="1"/>
        <end position="37"/>
    </location>
</feature>
<sequence length="219" mass="25469">MSQNISEVLRLSRSANRDSPNLVPAKKERRRSVRGRRSEVVVCPDTTNSPGLVISTQNEEMKDQRSKRRDLLAYKAILEAELEGWDKEMEAANLRKRKEMDMRRENIDRDISIERCGLYRSLEVEDPAVIYASVLKRVDDYCRMSAEEAVIDKVEREGKSEKEESERNNRLINNFRDVLTSETDEELKEDLEYWQGIVQAETSNIATLDSLIRELESQL</sequence>
<dbReference type="EMBL" id="BTRK01000002">
    <property type="protein sequence ID" value="GMR36488.1"/>
    <property type="molecule type" value="Genomic_DNA"/>
</dbReference>
<comment type="caution">
    <text evidence="2">The sequence shown here is derived from an EMBL/GenBank/DDBJ whole genome shotgun (WGS) entry which is preliminary data.</text>
</comment>
<name>A0AAN4Z8K6_9BILA</name>
<reference evidence="3" key="1">
    <citation type="submission" date="2022-10" db="EMBL/GenBank/DDBJ databases">
        <title>Genome assembly of Pristionchus species.</title>
        <authorList>
            <person name="Yoshida K."/>
            <person name="Sommer R.J."/>
        </authorList>
    </citation>
    <scope>NUCLEOTIDE SEQUENCE [LARGE SCALE GENOMIC DNA]</scope>
    <source>
        <strain evidence="3">RS5460</strain>
    </source>
</reference>
<accession>A0AAN4Z8K6</accession>
<evidence type="ECO:0000256" key="1">
    <source>
        <dbReference type="SAM" id="MobiDB-lite"/>
    </source>
</evidence>
<evidence type="ECO:0000313" key="3">
    <source>
        <dbReference type="Proteomes" id="UP001328107"/>
    </source>
</evidence>